<name>A0A9D1CR92_9FIRM</name>
<keyword evidence="5 6" id="KW-0472">Membrane</keyword>
<evidence type="ECO:0000256" key="1">
    <source>
        <dbReference type="ARBA" id="ARBA00004651"/>
    </source>
</evidence>
<evidence type="ECO:0000256" key="5">
    <source>
        <dbReference type="ARBA" id="ARBA00023136"/>
    </source>
</evidence>
<dbReference type="GO" id="GO:0022857">
    <property type="term" value="F:transmembrane transporter activity"/>
    <property type="evidence" value="ECO:0007669"/>
    <property type="project" value="InterPro"/>
</dbReference>
<feature type="transmembrane region" description="Helical" evidence="6">
    <location>
        <begin position="297"/>
        <end position="319"/>
    </location>
</feature>
<keyword evidence="4 6" id="KW-1133">Transmembrane helix</keyword>
<dbReference type="Pfam" id="PF02653">
    <property type="entry name" value="BPD_transp_2"/>
    <property type="match status" value="1"/>
</dbReference>
<evidence type="ECO:0000256" key="2">
    <source>
        <dbReference type="ARBA" id="ARBA00022475"/>
    </source>
</evidence>
<feature type="transmembrane region" description="Helical" evidence="6">
    <location>
        <begin position="255"/>
        <end position="276"/>
    </location>
</feature>
<feature type="transmembrane region" description="Helical" evidence="6">
    <location>
        <begin position="61"/>
        <end position="78"/>
    </location>
</feature>
<dbReference type="PANTHER" id="PTHR47089:SF1">
    <property type="entry name" value="GUANOSINE ABC TRANSPORTER PERMEASE PROTEIN NUPP"/>
    <property type="match status" value="1"/>
</dbReference>
<dbReference type="EMBL" id="DVFJ01000037">
    <property type="protein sequence ID" value="HIQ72711.1"/>
    <property type="molecule type" value="Genomic_DNA"/>
</dbReference>
<feature type="transmembrane region" description="Helical" evidence="6">
    <location>
        <begin position="207"/>
        <end position="225"/>
    </location>
</feature>
<evidence type="ECO:0000313" key="7">
    <source>
        <dbReference type="EMBL" id="HIQ72711.1"/>
    </source>
</evidence>
<gene>
    <name evidence="7" type="ORF">IAB73_10950</name>
</gene>
<dbReference type="CDD" id="cd06580">
    <property type="entry name" value="TM_PBP1_transp_TpRbsC_like"/>
    <property type="match status" value="1"/>
</dbReference>
<proteinExistence type="predicted"/>
<feature type="transmembrane region" description="Helical" evidence="6">
    <location>
        <begin position="339"/>
        <end position="358"/>
    </location>
</feature>
<sequence>MRKLLESKGISSVAASLIAIVVGLLFGVAILAITDASNAIPGLGIILAGGFTGGMKGLGQVLYFATPIIMTGLSVGFANKTGLFNIGAAGQFIVGAFAAVYVGVHWTFLPAALHWPVAILVAALAGGLWGLVPGLFKALLNVNEVISSIMMNYIGMYGVNYLVKQTVYNQLKNESANVATTAVIPKMGLDNIFYNLRGESYHDVSSVNGGILIAIALAIVLYILLNKTTFGYELKACGYNRFASQYAGINEKRSIVLSMVIAGMLAGVGGALLYLAPASGKHIMVVDKLAAEGFNGIPVALLGMNNPIGIIFAGIFISYITIGGNYLQTLQYMPEVIDIIIAAIIYFSAFSLLVRQFFAMRAQRRRASAETEGEKGEA</sequence>
<evidence type="ECO:0000256" key="4">
    <source>
        <dbReference type="ARBA" id="ARBA00022989"/>
    </source>
</evidence>
<evidence type="ECO:0000313" key="8">
    <source>
        <dbReference type="Proteomes" id="UP000886887"/>
    </source>
</evidence>
<organism evidence="7 8">
    <name type="scientific">Candidatus Onthenecus intestinigallinarum</name>
    <dbReference type="NCBI Taxonomy" id="2840875"/>
    <lineage>
        <taxon>Bacteria</taxon>
        <taxon>Bacillati</taxon>
        <taxon>Bacillota</taxon>
        <taxon>Clostridia</taxon>
        <taxon>Eubacteriales</taxon>
        <taxon>Candidatus Onthenecus</taxon>
    </lineage>
</organism>
<keyword evidence="2" id="KW-1003">Cell membrane</keyword>
<feature type="transmembrane region" description="Helical" evidence="6">
    <location>
        <begin position="12"/>
        <end position="33"/>
    </location>
</feature>
<dbReference type="PANTHER" id="PTHR47089">
    <property type="entry name" value="ABC TRANSPORTER, PERMEASE PROTEIN"/>
    <property type="match status" value="1"/>
</dbReference>
<reference evidence="7" key="1">
    <citation type="submission" date="2020-10" db="EMBL/GenBank/DDBJ databases">
        <authorList>
            <person name="Gilroy R."/>
        </authorList>
    </citation>
    <scope>NUCLEOTIDE SEQUENCE</scope>
    <source>
        <strain evidence="7">ChiSxjej2B14-6234</strain>
    </source>
</reference>
<evidence type="ECO:0000256" key="3">
    <source>
        <dbReference type="ARBA" id="ARBA00022692"/>
    </source>
</evidence>
<dbReference type="GO" id="GO:0005886">
    <property type="term" value="C:plasma membrane"/>
    <property type="evidence" value="ECO:0007669"/>
    <property type="project" value="UniProtKB-SubCell"/>
</dbReference>
<dbReference type="Proteomes" id="UP000886887">
    <property type="component" value="Unassembled WGS sequence"/>
</dbReference>
<dbReference type="AlphaFoldDB" id="A0A9D1CR92"/>
<comment type="caution">
    <text evidence="7">The sequence shown here is derived from an EMBL/GenBank/DDBJ whole genome shotgun (WGS) entry which is preliminary data.</text>
</comment>
<feature type="transmembrane region" description="Helical" evidence="6">
    <location>
        <begin position="84"/>
        <end position="104"/>
    </location>
</feature>
<comment type="subcellular location">
    <subcellularLocation>
        <location evidence="1">Cell membrane</location>
        <topology evidence="1">Multi-pass membrane protein</topology>
    </subcellularLocation>
</comment>
<keyword evidence="3 6" id="KW-0812">Transmembrane</keyword>
<reference evidence="7" key="2">
    <citation type="journal article" date="2021" name="PeerJ">
        <title>Extensive microbial diversity within the chicken gut microbiome revealed by metagenomics and culture.</title>
        <authorList>
            <person name="Gilroy R."/>
            <person name="Ravi A."/>
            <person name="Getino M."/>
            <person name="Pursley I."/>
            <person name="Horton D.L."/>
            <person name="Alikhan N.F."/>
            <person name="Baker D."/>
            <person name="Gharbi K."/>
            <person name="Hall N."/>
            <person name="Watson M."/>
            <person name="Adriaenssens E.M."/>
            <person name="Foster-Nyarko E."/>
            <person name="Jarju S."/>
            <person name="Secka A."/>
            <person name="Antonio M."/>
            <person name="Oren A."/>
            <person name="Chaudhuri R.R."/>
            <person name="La Ragione R."/>
            <person name="Hildebrand F."/>
            <person name="Pallen M.J."/>
        </authorList>
    </citation>
    <scope>NUCLEOTIDE SEQUENCE</scope>
    <source>
        <strain evidence="7">ChiSxjej2B14-6234</strain>
    </source>
</reference>
<dbReference type="InterPro" id="IPR001851">
    <property type="entry name" value="ABC_transp_permease"/>
</dbReference>
<protein>
    <submittedName>
        <fullName evidence="7">ABC transporter permease</fullName>
    </submittedName>
</protein>
<evidence type="ECO:0000256" key="6">
    <source>
        <dbReference type="SAM" id="Phobius"/>
    </source>
</evidence>
<accession>A0A9D1CR92</accession>
<feature type="transmembrane region" description="Helical" evidence="6">
    <location>
        <begin position="111"/>
        <end position="132"/>
    </location>
</feature>